<dbReference type="AlphaFoldDB" id="A0A4C1XNT9"/>
<protein>
    <submittedName>
        <fullName evidence="1">Uncharacterized protein</fullName>
    </submittedName>
</protein>
<evidence type="ECO:0000313" key="1">
    <source>
        <dbReference type="EMBL" id="GBP64703.1"/>
    </source>
</evidence>
<dbReference type="EMBL" id="BGZK01000906">
    <property type="protein sequence ID" value="GBP64703.1"/>
    <property type="molecule type" value="Genomic_DNA"/>
</dbReference>
<name>A0A4C1XNT9_EUMVA</name>
<proteinExistence type="predicted"/>
<keyword evidence="2" id="KW-1185">Reference proteome</keyword>
<gene>
    <name evidence="1" type="ORF">EVAR_59869_1</name>
</gene>
<sequence>MQNKDLKIELFMSYANIDILCITEHWLRNYQIQFGFFNHQIASSFSRERSCIRNSTVITTYGYFQPPRNHRCVADLLGLTKISNGGDCADGGGKREWLPELSFTKRNTAMKTASLYSYSEKVKSICLKTKPCKVLLERCIVRTDKLLTLYWHVTASAYTLASLEDFHVARPDNIITPDGASH</sequence>
<dbReference type="Proteomes" id="UP000299102">
    <property type="component" value="Unassembled WGS sequence"/>
</dbReference>
<dbReference type="OrthoDB" id="414730at2759"/>
<reference evidence="1 2" key="1">
    <citation type="journal article" date="2019" name="Commun. Biol.">
        <title>The bagworm genome reveals a unique fibroin gene that provides high tensile strength.</title>
        <authorList>
            <person name="Kono N."/>
            <person name="Nakamura H."/>
            <person name="Ohtoshi R."/>
            <person name="Tomita M."/>
            <person name="Numata K."/>
            <person name="Arakawa K."/>
        </authorList>
    </citation>
    <scope>NUCLEOTIDE SEQUENCE [LARGE SCALE GENOMIC DNA]</scope>
</reference>
<comment type="caution">
    <text evidence="1">The sequence shown here is derived from an EMBL/GenBank/DDBJ whole genome shotgun (WGS) entry which is preliminary data.</text>
</comment>
<accession>A0A4C1XNT9</accession>
<organism evidence="1 2">
    <name type="scientific">Eumeta variegata</name>
    <name type="common">Bagworm moth</name>
    <name type="synonym">Eumeta japonica</name>
    <dbReference type="NCBI Taxonomy" id="151549"/>
    <lineage>
        <taxon>Eukaryota</taxon>
        <taxon>Metazoa</taxon>
        <taxon>Ecdysozoa</taxon>
        <taxon>Arthropoda</taxon>
        <taxon>Hexapoda</taxon>
        <taxon>Insecta</taxon>
        <taxon>Pterygota</taxon>
        <taxon>Neoptera</taxon>
        <taxon>Endopterygota</taxon>
        <taxon>Lepidoptera</taxon>
        <taxon>Glossata</taxon>
        <taxon>Ditrysia</taxon>
        <taxon>Tineoidea</taxon>
        <taxon>Psychidae</taxon>
        <taxon>Oiketicinae</taxon>
        <taxon>Eumeta</taxon>
    </lineage>
</organism>
<evidence type="ECO:0000313" key="2">
    <source>
        <dbReference type="Proteomes" id="UP000299102"/>
    </source>
</evidence>